<evidence type="ECO:0000313" key="2">
    <source>
        <dbReference type="EMBL" id="AEV29190.1"/>
    </source>
</evidence>
<proteinExistence type="predicted"/>
<dbReference type="AlphaFoldDB" id="G8QUF7"/>
<gene>
    <name evidence="2" type="ordered locus">SpiGrapes_1378</name>
</gene>
<evidence type="ECO:0000256" key="1">
    <source>
        <dbReference type="SAM" id="SignalP"/>
    </source>
</evidence>
<keyword evidence="3" id="KW-1185">Reference proteome</keyword>
<sequence length="194" mass="20807">MKRLFAIIVSIAILCSLSLFAADGTATTSSAKLTISATIQEESNIKITDATHSSIDRKDFDSVTPFTKYVILGSGKTGVIAYVHVKTNKHSNFTITMTATPLTSENNSAKIDYTVYLDEGTNDVTFTTNASSNTNNVLTDGYGNGHGNDNGNGNGWGHLKVFSYPLAIDLEDTSYEAALEDTYSGTVTFNYASI</sequence>
<feature type="chain" id="PRO_5003515195" evidence="1">
    <location>
        <begin position="22"/>
        <end position="194"/>
    </location>
</feature>
<dbReference type="Proteomes" id="UP000005632">
    <property type="component" value="Chromosome"/>
</dbReference>
<dbReference type="RefSeq" id="WP_014270039.1">
    <property type="nucleotide sequence ID" value="NC_016633.1"/>
</dbReference>
<dbReference type="HOGENOM" id="CLU_128776_0_0_12"/>
<organism evidence="2 3">
    <name type="scientific">Sphaerochaeta pleomorpha (strain ATCC BAA-1885 / DSM 22778 / Grapes)</name>
    <dbReference type="NCBI Taxonomy" id="158190"/>
    <lineage>
        <taxon>Bacteria</taxon>
        <taxon>Pseudomonadati</taxon>
        <taxon>Spirochaetota</taxon>
        <taxon>Spirochaetia</taxon>
        <taxon>Spirochaetales</taxon>
        <taxon>Sphaerochaetaceae</taxon>
        <taxon>Sphaerochaeta</taxon>
    </lineage>
</organism>
<dbReference type="EMBL" id="CP003155">
    <property type="protein sequence ID" value="AEV29190.1"/>
    <property type="molecule type" value="Genomic_DNA"/>
</dbReference>
<accession>G8QUF7</accession>
<protein>
    <submittedName>
        <fullName evidence="2">Uncharacterized protein</fullName>
    </submittedName>
</protein>
<keyword evidence="1" id="KW-0732">Signal</keyword>
<name>G8QUF7_SPHPG</name>
<reference evidence="2 3" key="1">
    <citation type="submission" date="2011-11" db="EMBL/GenBank/DDBJ databases">
        <title>Complete sequence of Spirochaeta sp. grapes.</title>
        <authorList>
            <consortium name="US DOE Joint Genome Institute"/>
            <person name="Lucas S."/>
            <person name="Han J."/>
            <person name="Lapidus A."/>
            <person name="Cheng J.-F."/>
            <person name="Goodwin L."/>
            <person name="Pitluck S."/>
            <person name="Peters L."/>
            <person name="Ovchinnikova G."/>
            <person name="Munk A.C."/>
            <person name="Detter J.C."/>
            <person name="Han C."/>
            <person name="Tapia R."/>
            <person name="Land M."/>
            <person name="Hauser L."/>
            <person name="Kyrpides N."/>
            <person name="Ivanova N."/>
            <person name="Pagani I."/>
            <person name="Ritalahtilisa K."/>
            <person name="Loeffler F."/>
            <person name="Woyke T."/>
        </authorList>
    </citation>
    <scope>NUCLEOTIDE SEQUENCE [LARGE SCALE GENOMIC DNA]</scope>
    <source>
        <strain evidence="3">ATCC BAA-1885 / DSM 22778 / Grapes</strain>
    </source>
</reference>
<feature type="signal peptide" evidence="1">
    <location>
        <begin position="1"/>
        <end position="21"/>
    </location>
</feature>
<dbReference type="OrthoDB" id="373860at2"/>
<evidence type="ECO:0000313" key="3">
    <source>
        <dbReference type="Proteomes" id="UP000005632"/>
    </source>
</evidence>
<dbReference type="KEGG" id="sgp:SpiGrapes_1378"/>